<dbReference type="PANTHER" id="PTHR33744">
    <property type="entry name" value="CARBOHYDRATE DIACID REGULATOR"/>
    <property type="match status" value="1"/>
</dbReference>
<dbReference type="InterPro" id="IPR042070">
    <property type="entry name" value="PucR_C-HTH_sf"/>
</dbReference>
<evidence type="ECO:0000313" key="3">
    <source>
        <dbReference type="EMBL" id="GEC86836.1"/>
    </source>
</evidence>
<dbReference type="AlphaFoldDB" id="A0A4Y4C3Y9"/>
<comment type="caution">
    <text evidence="3">The sequence shown here is derived from an EMBL/GenBank/DDBJ whole genome shotgun (WGS) entry which is preliminary data.</text>
</comment>
<gene>
    <name evidence="3" type="ORF">CVA01_21500</name>
</gene>
<feature type="domain" description="Purine catabolism PurC-like" evidence="1">
    <location>
        <begin position="45"/>
        <end position="135"/>
    </location>
</feature>
<dbReference type="Gene3D" id="1.10.10.2840">
    <property type="entry name" value="PucR C-terminal helix-turn-helix domain"/>
    <property type="match status" value="1"/>
</dbReference>
<dbReference type="InterPro" id="IPR025736">
    <property type="entry name" value="PucR_C-HTH_dom"/>
</dbReference>
<evidence type="ECO:0000313" key="4">
    <source>
        <dbReference type="Proteomes" id="UP000319986"/>
    </source>
</evidence>
<sequence length="518" mass="55971">MAENLYTSAMSDTPAALPLTWLHAQRELDLRPVVAAAPDAGFSVIQPTELTDPREFLAPHAVVLTVGVALSREADPFPDYIARLAEAQVTAVGFGTGLFYPTVPEALVDAARARGIAVFEVPRRTAFISILNTVQAEHTRRARLDQERLISVQEQLSGAAVRGGLPALLTDAASHLAAAVAVTDNDGRTQGHCDRTTEGGVLLSAMEAAKEASRSNRSSADHSDAGGERWRITQRMTRQGERLHFITVLADHPFSPHDRSVLKHAAGLADILLQRPVYLRRERNELNSLALRLHLGLGHVPGGQVLDQAADGEGRVRPVVVAADRVADLRRALDEADRTTAREGRHLVSTGLDTSTSLFLFRGTRTVEGIVGTFGTAGRRIRIAVGEPVAWSEVSMERVHRLETAARSLTPGSVAGPYQAGTDWLERPAVREALDMRAAETVDRVVAAGRTPEEGRELLQTLETWLRSGGKTAAAADALGVHRHTVRTRIARIAEACEVDLSDPVVRAELLLVAVTRR</sequence>
<name>A0A4Y4C3Y9_9CORY</name>
<evidence type="ECO:0000259" key="2">
    <source>
        <dbReference type="Pfam" id="PF13556"/>
    </source>
</evidence>
<dbReference type="EMBL" id="BJNT01000017">
    <property type="protein sequence ID" value="GEC86836.1"/>
    <property type="molecule type" value="Genomic_DNA"/>
</dbReference>
<dbReference type="Proteomes" id="UP000319986">
    <property type="component" value="Unassembled WGS sequence"/>
</dbReference>
<dbReference type="InterPro" id="IPR051448">
    <property type="entry name" value="CdaR-like_regulators"/>
</dbReference>
<proteinExistence type="predicted"/>
<evidence type="ECO:0008006" key="5">
    <source>
        <dbReference type="Google" id="ProtNLM"/>
    </source>
</evidence>
<dbReference type="PANTHER" id="PTHR33744:SF7">
    <property type="entry name" value="PUCR FAMILY TRANSCRIPTIONAL REGULATOR"/>
    <property type="match status" value="1"/>
</dbReference>
<dbReference type="Pfam" id="PF13556">
    <property type="entry name" value="HTH_30"/>
    <property type="match status" value="1"/>
</dbReference>
<organism evidence="3 4">
    <name type="scientific">Corynebacterium variabile</name>
    <dbReference type="NCBI Taxonomy" id="1727"/>
    <lineage>
        <taxon>Bacteria</taxon>
        <taxon>Bacillati</taxon>
        <taxon>Actinomycetota</taxon>
        <taxon>Actinomycetes</taxon>
        <taxon>Mycobacteriales</taxon>
        <taxon>Corynebacteriaceae</taxon>
        <taxon>Corynebacterium</taxon>
    </lineage>
</organism>
<reference evidence="3 4" key="1">
    <citation type="submission" date="2019-06" db="EMBL/GenBank/DDBJ databases">
        <title>Whole genome shotgun sequence of Corynebacterium variabile NBRC 15286.</title>
        <authorList>
            <person name="Hosoyama A."/>
            <person name="Uohara A."/>
            <person name="Ohji S."/>
            <person name="Ichikawa N."/>
        </authorList>
    </citation>
    <scope>NUCLEOTIDE SEQUENCE [LARGE SCALE GENOMIC DNA]</scope>
    <source>
        <strain evidence="3 4">NBRC 15286</strain>
    </source>
</reference>
<feature type="domain" description="PucR C-terminal helix-turn-helix" evidence="2">
    <location>
        <begin position="458"/>
        <end position="512"/>
    </location>
</feature>
<evidence type="ECO:0000259" key="1">
    <source>
        <dbReference type="Pfam" id="PF07905"/>
    </source>
</evidence>
<protein>
    <recommendedName>
        <fullName evidence="5">PucR family transcriptional regulator</fullName>
    </recommendedName>
</protein>
<dbReference type="Pfam" id="PF07905">
    <property type="entry name" value="PucR"/>
    <property type="match status" value="1"/>
</dbReference>
<accession>A0A4Y4C3Y9</accession>
<dbReference type="InterPro" id="IPR012914">
    <property type="entry name" value="PucR_dom"/>
</dbReference>